<dbReference type="PANTHER" id="PTHR24123">
    <property type="entry name" value="ANKYRIN REPEAT-CONTAINING"/>
    <property type="match status" value="1"/>
</dbReference>
<dbReference type="Gene3D" id="2.60.220.30">
    <property type="match status" value="1"/>
</dbReference>
<name>A0A7R9IBU3_9NEOP</name>
<keyword evidence="2" id="KW-0040">ANK repeat</keyword>
<gene>
    <name evidence="3" type="ORF">TTEB3V08_LOCUS1584</name>
</gene>
<organism evidence="3">
    <name type="scientific">Timema tahoe</name>
    <dbReference type="NCBI Taxonomy" id="61484"/>
    <lineage>
        <taxon>Eukaryota</taxon>
        <taxon>Metazoa</taxon>
        <taxon>Ecdysozoa</taxon>
        <taxon>Arthropoda</taxon>
        <taxon>Hexapoda</taxon>
        <taxon>Insecta</taxon>
        <taxon>Pterygota</taxon>
        <taxon>Neoptera</taxon>
        <taxon>Polyneoptera</taxon>
        <taxon>Phasmatodea</taxon>
        <taxon>Timematodea</taxon>
        <taxon>Timematoidea</taxon>
        <taxon>Timematidae</taxon>
        <taxon>Timema</taxon>
    </lineage>
</organism>
<keyword evidence="1" id="KW-0677">Repeat</keyword>
<dbReference type="PANTHER" id="PTHR24123:SF141">
    <property type="entry name" value="ANKYRIN 2, ISOFORM U"/>
    <property type="match status" value="1"/>
</dbReference>
<proteinExistence type="predicted"/>
<dbReference type="AlphaFoldDB" id="A0A7R9IBU3"/>
<dbReference type="InterPro" id="IPR051165">
    <property type="entry name" value="Multifunctional_ANK_Repeat"/>
</dbReference>
<sequence length="153" mass="16903">MIDLHGCYIRSVFQAQPVPAELTAKLLGNRVAVSPIVTVEPRRRKFHKPITLTIPVPQAANKGMINQYSGDAPTLRLLCSITATWNHALCRNKPHDQDYHNQSNMAQIPAGWNTTVTNPPPLLVNGPWILSSVFGCQLSACINPQFQPSRQSP</sequence>
<reference evidence="3" key="1">
    <citation type="submission" date="2020-11" db="EMBL/GenBank/DDBJ databases">
        <authorList>
            <person name="Tran Van P."/>
        </authorList>
    </citation>
    <scope>NUCLEOTIDE SEQUENCE</scope>
</reference>
<evidence type="ECO:0000256" key="1">
    <source>
        <dbReference type="ARBA" id="ARBA00022737"/>
    </source>
</evidence>
<dbReference type="EMBL" id="OE000336">
    <property type="protein sequence ID" value="CAD7453446.1"/>
    <property type="molecule type" value="Genomic_DNA"/>
</dbReference>
<accession>A0A7R9IBU3</accession>
<protein>
    <submittedName>
        <fullName evidence="3">Uncharacterized protein</fullName>
    </submittedName>
</protein>
<evidence type="ECO:0000256" key="2">
    <source>
        <dbReference type="ARBA" id="ARBA00023043"/>
    </source>
</evidence>
<evidence type="ECO:0000313" key="3">
    <source>
        <dbReference type="EMBL" id="CAD7453446.1"/>
    </source>
</evidence>